<gene>
    <name evidence="1" type="ORF">Zmor_014771</name>
</gene>
<name>A0AA38IFX6_9CUCU</name>
<sequence length="107" mass="12048">MQAGKSCGLPLKSGAPGKSRRFRQYQTLGPTIRRTVSNVAVDKQTIKPKAIMRDRRRDASRRRPGINTESCRQKFLLRTVQQAHRDPGSCKARELSFTAVAPRPSQE</sequence>
<reference evidence="1" key="1">
    <citation type="journal article" date="2023" name="G3 (Bethesda)">
        <title>Whole genome assemblies of Zophobas morio and Tenebrio molitor.</title>
        <authorList>
            <person name="Kaur S."/>
            <person name="Stinson S.A."/>
            <person name="diCenzo G.C."/>
        </authorList>
    </citation>
    <scope>NUCLEOTIDE SEQUENCE</scope>
    <source>
        <strain evidence="1">QUZm001</strain>
    </source>
</reference>
<evidence type="ECO:0000313" key="2">
    <source>
        <dbReference type="Proteomes" id="UP001168821"/>
    </source>
</evidence>
<accession>A0AA38IFX6</accession>
<dbReference type="AlphaFoldDB" id="A0AA38IFX6"/>
<comment type="caution">
    <text evidence="1">The sequence shown here is derived from an EMBL/GenBank/DDBJ whole genome shotgun (WGS) entry which is preliminary data.</text>
</comment>
<evidence type="ECO:0000313" key="1">
    <source>
        <dbReference type="EMBL" id="KAJ3655650.1"/>
    </source>
</evidence>
<dbReference type="Proteomes" id="UP001168821">
    <property type="component" value="Unassembled WGS sequence"/>
</dbReference>
<proteinExistence type="predicted"/>
<protein>
    <submittedName>
        <fullName evidence="1">Uncharacterized protein</fullName>
    </submittedName>
</protein>
<dbReference type="EMBL" id="JALNTZ010000004">
    <property type="protein sequence ID" value="KAJ3655650.1"/>
    <property type="molecule type" value="Genomic_DNA"/>
</dbReference>
<organism evidence="1 2">
    <name type="scientific">Zophobas morio</name>
    <dbReference type="NCBI Taxonomy" id="2755281"/>
    <lineage>
        <taxon>Eukaryota</taxon>
        <taxon>Metazoa</taxon>
        <taxon>Ecdysozoa</taxon>
        <taxon>Arthropoda</taxon>
        <taxon>Hexapoda</taxon>
        <taxon>Insecta</taxon>
        <taxon>Pterygota</taxon>
        <taxon>Neoptera</taxon>
        <taxon>Endopterygota</taxon>
        <taxon>Coleoptera</taxon>
        <taxon>Polyphaga</taxon>
        <taxon>Cucujiformia</taxon>
        <taxon>Tenebrionidae</taxon>
        <taxon>Zophobas</taxon>
    </lineage>
</organism>
<keyword evidence="2" id="KW-1185">Reference proteome</keyword>